<evidence type="ECO:0000259" key="4">
    <source>
        <dbReference type="PROSITE" id="PS51077"/>
    </source>
</evidence>
<keyword evidence="2" id="KW-0238">DNA-binding</keyword>
<dbReference type="InterPro" id="IPR029016">
    <property type="entry name" value="GAF-like_dom_sf"/>
</dbReference>
<dbReference type="Pfam" id="PF09339">
    <property type="entry name" value="HTH_IclR"/>
    <property type="match status" value="1"/>
</dbReference>
<dbReference type="RefSeq" id="WP_379508188.1">
    <property type="nucleotide sequence ID" value="NZ_JBHRTQ010000001.1"/>
</dbReference>
<feature type="domain" description="HTH iclR-type" evidence="4">
    <location>
        <begin position="6"/>
        <end position="68"/>
    </location>
</feature>
<accession>A0ABV7IPF4</accession>
<dbReference type="Proteomes" id="UP001595604">
    <property type="component" value="Unassembled WGS sequence"/>
</dbReference>
<evidence type="ECO:0000259" key="5">
    <source>
        <dbReference type="PROSITE" id="PS51078"/>
    </source>
</evidence>
<protein>
    <submittedName>
        <fullName evidence="6">IclR family transcriptional regulator</fullName>
    </submittedName>
</protein>
<comment type="caution">
    <text evidence="6">The sequence shown here is derived from an EMBL/GenBank/DDBJ whole genome shotgun (WGS) entry which is preliminary data.</text>
</comment>
<dbReference type="InterPro" id="IPR050707">
    <property type="entry name" value="HTH_MetabolicPath_Reg"/>
</dbReference>
<evidence type="ECO:0000256" key="1">
    <source>
        <dbReference type="ARBA" id="ARBA00023015"/>
    </source>
</evidence>
<dbReference type="Gene3D" id="3.30.450.40">
    <property type="match status" value="1"/>
</dbReference>
<gene>
    <name evidence="6" type="ORF">ACFOD9_00850</name>
</gene>
<dbReference type="PROSITE" id="PS51078">
    <property type="entry name" value="ICLR_ED"/>
    <property type="match status" value="1"/>
</dbReference>
<keyword evidence="7" id="KW-1185">Reference proteome</keyword>
<evidence type="ECO:0000256" key="2">
    <source>
        <dbReference type="ARBA" id="ARBA00023125"/>
    </source>
</evidence>
<dbReference type="InterPro" id="IPR036390">
    <property type="entry name" value="WH_DNA-bd_sf"/>
</dbReference>
<keyword evidence="1" id="KW-0805">Transcription regulation</keyword>
<dbReference type="InterPro" id="IPR036388">
    <property type="entry name" value="WH-like_DNA-bd_sf"/>
</dbReference>
<dbReference type="PANTHER" id="PTHR30136">
    <property type="entry name" value="HELIX-TURN-HELIX TRANSCRIPTIONAL REGULATOR, ICLR FAMILY"/>
    <property type="match status" value="1"/>
</dbReference>
<dbReference type="Gene3D" id="1.10.10.10">
    <property type="entry name" value="Winged helix-like DNA-binding domain superfamily/Winged helix DNA-binding domain"/>
    <property type="match status" value="1"/>
</dbReference>
<dbReference type="PROSITE" id="PS51077">
    <property type="entry name" value="HTH_ICLR"/>
    <property type="match status" value="1"/>
</dbReference>
<reference evidence="7" key="1">
    <citation type="journal article" date="2019" name="Int. J. Syst. Evol. Microbiol.">
        <title>The Global Catalogue of Microorganisms (GCM) 10K type strain sequencing project: providing services to taxonomists for standard genome sequencing and annotation.</title>
        <authorList>
            <consortium name="The Broad Institute Genomics Platform"/>
            <consortium name="The Broad Institute Genome Sequencing Center for Infectious Disease"/>
            <person name="Wu L."/>
            <person name="Ma J."/>
        </authorList>
    </citation>
    <scope>NUCLEOTIDE SEQUENCE [LARGE SCALE GENOMIC DNA]</scope>
    <source>
        <strain evidence="7">KCTC 42984</strain>
    </source>
</reference>
<dbReference type="PANTHER" id="PTHR30136:SF35">
    <property type="entry name" value="HTH-TYPE TRANSCRIPTIONAL REGULATOR RV1719"/>
    <property type="match status" value="1"/>
</dbReference>
<organism evidence="6 7">
    <name type="scientific">Novosphingobium bradum</name>
    <dbReference type="NCBI Taxonomy" id="1737444"/>
    <lineage>
        <taxon>Bacteria</taxon>
        <taxon>Pseudomonadati</taxon>
        <taxon>Pseudomonadota</taxon>
        <taxon>Alphaproteobacteria</taxon>
        <taxon>Sphingomonadales</taxon>
        <taxon>Sphingomonadaceae</taxon>
        <taxon>Novosphingobium</taxon>
    </lineage>
</organism>
<keyword evidence="3" id="KW-0804">Transcription</keyword>
<dbReference type="EMBL" id="JBHRTQ010000001">
    <property type="protein sequence ID" value="MFC3172791.1"/>
    <property type="molecule type" value="Genomic_DNA"/>
</dbReference>
<dbReference type="Pfam" id="PF01614">
    <property type="entry name" value="IclR_C"/>
    <property type="match status" value="1"/>
</dbReference>
<dbReference type="InterPro" id="IPR014757">
    <property type="entry name" value="Tscrpt_reg_IclR_C"/>
</dbReference>
<dbReference type="InterPro" id="IPR005471">
    <property type="entry name" value="Tscrpt_reg_IclR_N"/>
</dbReference>
<sequence length="248" mass="27575">MSSKIVKSAGRTILVLELFAIWRRPATASEIEAALDMPQSSTSVLLRSLIELGYLDQDPVTRRYFPTLRVAMLGDWMRSSVSEKLHAEHIDALRDATGETALVGRRLGSSVHYVQISRSGQELQYFVHEGTRRPLCSSASGRALLSLMPDSQVLRIVRRFNQAAATSAEQMSEQVLLDVIRTIRATGISETNVLLDGERDSHAIAMLMPAREGEERFSLGIAGPRERVLRHRSGQIAALRDWIAKHST</sequence>
<feature type="domain" description="IclR-ED" evidence="5">
    <location>
        <begin position="69"/>
        <end position="248"/>
    </location>
</feature>
<dbReference type="SUPFAM" id="SSF46785">
    <property type="entry name" value="Winged helix' DNA-binding domain"/>
    <property type="match status" value="1"/>
</dbReference>
<proteinExistence type="predicted"/>
<name>A0ABV7IPF4_9SPHN</name>
<evidence type="ECO:0000313" key="7">
    <source>
        <dbReference type="Proteomes" id="UP001595604"/>
    </source>
</evidence>
<evidence type="ECO:0000313" key="6">
    <source>
        <dbReference type="EMBL" id="MFC3172791.1"/>
    </source>
</evidence>
<dbReference type="SUPFAM" id="SSF55781">
    <property type="entry name" value="GAF domain-like"/>
    <property type="match status" value="1"/>
</dbReference>
<evidence type="ECO:0000256" key="3">
    <source>
        <dbReference type="ARBA" id="ARBA00023163"/>
    </source>
</evidence>